<comment type="caution">
    <text evidence="10">The sequence shown here is derived from an EMBL/GenBank/DDBJ whole genome shotgun (WGS) entry which is preliminary data.</text>
</comment>
<organism evidence="10 11">
    <name type="scientific">Saponaria officinalis</name>
    <name type="common">Common soapwort</name>
    <name type="synonym">Lychnis saponaria</name>
    <dbReference type="NCBI Taxonomy" id="3572"/>
    <lineage>
        <taxon>Eukaryota</taxon>
        <taxon>Viridiplantae</taxon>
        <taxon>Streptophyta</taxon>
        <taxon>Embryophyta</taxon>
        <taxon>Tracheophyta</taxon>
        <taxon>Spermatophyta</taxon>
        <taxon>Magnoliopsida</taxon>
        <taxon>eudicotyledons</taxon>
        <taxon>Gunneridae</taxon>
        <taxon>Pentapetalae</taxon>
        <taxon>Caryophyllales</taxon>
        <taxon>Caryophyllaceae</taxon>
        <taxon>Caryophylleae</taxon>
        <taxon>Saponaria</taxon>
    </lineage>
</organism>
<keyword evidence="6 8" id="KW-0472">Membrane</keyword>
<comment type="catalytic activity">
    <reaction evidence="8">
        <text>L-cysteinyl-[protein] + hexadecanoyl-CoA = S-hexadecanoyl-L-cysteinyl-[protein] + CoA</text>
        <dbReference type="Rhea" id="RHEA:36683"/>
        <dbReference type="Rhea" id="RHEA-COMP:10131"/>
        <dbReference type="Rhea" id="RHEA-COMP:11032"/>
        <dbReference type="ChEBI" id="CHEBI:29950"/>
        <dbReference type="ChEBI" id="CHEBI:57287"/>
        <dbReference type="ChEBI" id="CHEBI:57379"/>
        <dbReference type="ChEBI" id="CHEBI:74151"/>
        <dbReference type="EC" id="2.3.1.225"/>
    </reaction>
</comment>
<proteinExistence type="inferred from homology"/>
<evidence type="ECO:0000256" key="1">
    <source>
        <dbReference type="ARBA" id="ARBA00004127"/>
    </source>
</evidence>
<keyword evidence="3 8" id="KW-0808">Transferase</keyword>
<evidence type="ECO:0000256" key="3">
    <source>
        <dbReference type="ARBA" id="ARBA00022679"/>
    </source>
</evidence>
<keyword evidence="4 8" id="KW-0812">Transmembrane</keyword>
<dbReference type="GO" id="GO:0012505">
    <property type="term" value="C:endomembrane system"/>
    <property type="evidence" value="ECO:0007669"/>
    <property type="project" value="UniProtKB-SubCell"/>
</dbReference>
<evidence type="ECO:0000313" key="11">
    <source>
        <dbReference type="Proteomes" id="UP001443914"/>
    </source>
</evidence>
<dbReference type="GO" id="GO:0019706">
    <property type="term" value="F:protein-cysteine S-palmitoyltransferase activity"/>
    <property type="evidence" value="ECO:0007669"/>
    <property type="project" value="UniProtKB-EC"/>
</dbReference>
<dbReference type="EMBL" id="JBDFQZ010000011">
    <property type="protein sequence ID" value="KAK9676478.1"/>
    <property type="molecule type" value="Genomic_DNA"/>
</dbReference>
<feature type="transmembrane region" description="Helical" evidence="8">
    <location>
        <begin position="220"/>
        <end position="244"/>
    </location>
</feature>
<feature type="transmembrane region" description="Helical" evidence="8">
    <location>
        <begin position="95"/>
        <end position="116"/>
    </location>
</feature>
<dbReference type="InterPro" id="IPR001594">
    <property type="entry name" value="Palmitoyltrfase_DHHC"/>
</dbReference>
<dbReference type="PROSITE" id="PS50216">
    <property type="entry name" value="DHHC"/>
    <property type="match status" value="1"/>
</dbReference>
<comment type="subcellular location">
    <subcellularLocation>
        <location evidence="1">Endomembrane system</location>
        <topology evidence="1">Multi-pass membrane protein</topology>
    </subcellularLocation>
</comment>
<name>A0AAW1HJ91_SAPOF</name>
<keyword evidence="5 8" id="KW-1133">Transmembrane helix</keyword>
<protein>
    <recommendedName>
        <fullName evidence="8">S-acyltransferase</fullName>
        <ecNumber evidence="8">2.3.1.225</ecNumber>
    </recommendedName>
    <alternativeName>
        <fullName evidence="8">Palmitoyltransferase</fullName>
    </alternativeName>
</protein>
<dbReference type="EC" id="2.3.1.225" evidence="8"/>
<comment type="domain">
    <text evidence="8">The DHHC domain is required for palmitoyltransferase activity.</text>
</comment>
<keyword evidence="7 8" id="KW-0012">Acyltransferase</keyword>
<dbReference type="PANTHER" id="PTHR12246">
    <property type="entry name" value="PALMITOYLTRANSFERASE ZDHHC16"/>
    <property type="match status" value="1"/>
</dbReference>
<comment type="similarity">
    <text evidence="2 8">Belongs to the DHHC palmitoyltransferase family.</text>
</comment>
<accession>A0AAW1HJ91</accession>
<dbReference type="InterPro" id="IPR039859">
    <property type="entry name" value="PFA4/ZDH16/20/ERF2-like"/>
</dbReference>
<gene>
    <name evidence="10" type="ORF">RND81_11G079600</name>
</gene>
<dbReference type="AlphaFoldDB" id="A0AAW1HJ91"/>
<evidence type="ECO:0000313" key="10">
    <source>
        <dbReference type="EMBL" id="KAK9676478.1"/>
    </source>
</evidence>
<evidence type="ECO:0000256" key="2">
    <source>
        <dbReference type="ARBA" id="ARBA00008574"/>
    </source>
</evidence>
<evidence type="ECO:0000256" key="7">
    <source>
        <dbReference type="ARBA" id="ARBA00023315"/>
    </source>
</evidence>
<evidence type="ECO:0000256" key="8">
    <source>
        <dbReference type="RuleBase" id="RU079119"/>
    </source>
</evidence>
<feature type="transmembrane region" description="Helical" evidence="8">
    <location>
        <begin position="122"/>
        <end position="140"/>
    </location>
</feature>
<evidence type="ECO:0000256" key="5">
    <source>
        <dbReference type="ARBA" id="ARBA00022989"/>
    </source>
</evidence>
<reference evidence="10" key="1">
    <citation type="submission" date="2024-03" db="EMBL/GenBank/DDBJ databases">
        <title>WGS assembly of Saponaria officinalis var. Norfolk2.</title>
        <authorList>
            <person name="Jenkins J."/>
            <person name="Shu S."/>
            <person name="Grimwood J."/>
            <person name="Barry K."/>
            <person name="Goodstein D."/>
            <person name="Schmutz J."/>
            <person name="Leebens-Mack J."/>
            <person name="Osbourn A."/>
        </authorList>
    </citation>
    <scope>NUCLEOTIDE SEQUENCE [LARGE SCALE GENOMIC DNA]</scope>
    <source>
        <strain evidence="10">JIC</strain>
    </source>
</reference>
<dbReference type="Proteomes" id="UP001443914">
    <property type="component" value="Unassembled WGS sequence"/>
</dbReference>
<dbReference type="Pfam" id="PF01529">
    <property type="entry name" value="DHHC"/>
    <property type="match status" value="1"/>
</dbReference>
<evidence type="ECO:0000259" key="9">
    <source>
        <dbReference type="Pfam" id="PF01529"/>
    </source>
</evidence>
<keyword evidence="11" id="KW-1185">Reference proteome</keyword>
<sequence>MSTAVNLEETTVNGGFHFPPATPLLLESQLSETSEQHPSSLEPDYESICWGCGLRLILPSNAPVFKCGWCGAITKQDECKSEQKTLGWRRLRDRCFVVILLIFMVFVICGGVWAVYPVLFSVGYLCGLFHCTLAFVLGIFTLSTFSLAAFCNPGTPLQIVWGSYPAVRKDELRDYTFCHYCSQPKSPRTHHCRSCGMCVLDMDHHCPFIGNCVGAANHRYFISFLIIAVISVAYVALMSAYAILHISPSLGETTVGQMHRVGNKLAVMSILKDVFIAFLTSAIFFSTRGIVLLYLFVSSISVGIGLSILLWQQLYFIYEGRTYLSSLSSRAKAERDCRNLYLFFGCPYIRTLYFRACNSEKIHRK</sequence>
<feature type="domain" description="Palmitoyltransferase DHHC" evidence="9">
    <location>
        <begin position="175"/>
        <end position="324"/>
    </location>
</feature>
<evidence type="ECO:0000256" key="6">
    <source>
        <dbReference type="ARBA" id="ARBA00023136"/>
    </source>
</evidence>
<evidence type="ECO:0000256" key="4">
    <source>
        <dbReference type="ARBA" id="ARBA00022692"/>
    </source>
</evidence>
<feature type="transmembrane region" description="Helical" evidence="8">
    <location>
        <begin position="265"/>
        <end position="285"/>
    </location>
</feature>
<feature type="transmembrane region" description="Helical" evidence="8">
    <location>
        <begin position="291"/>
        <end position="311"/>
    </location>
</feature>